<gene>
    <name evidence="2" type="ORF">F383_15600</name>
</gene>
<dbReference type="EMBL" id="JRRC01037992">
    <property type="protein sequence ID" value="KHF98383.1"/>
    <property type="molecule type" value="Genomic_DNA"/>
</dbReference>
<comment type="caution">
    <text evidence="2">The sequence shown here is derived from an EMBL/GenBank/DDBJ whole genome shotgun (WGS) entry which is preliminary data.</text>
</comment>
<reference evidence="3" key="1">
    <citation type="submission" date="2014-09" db="EMBL/GenBank/DDBJ databases">
        <authorList>
            <person name="Mudge J."/>
            <person name="Ramaraj T."/>
            <person name="Lindquist I.E."/>
            <person name="Bharti A.K."/>
            <person name="Sundararajan A."/>
            <person name="Cameron C.T."/>
            <person name="Woodward J.E."/>
            <person name="May G.D."/>
            <person name="Brubaker C."/>
            <person name="Broadhvest J."/>
            <person name="Wilkins T.A."/>
        </authorList>
    </citation>
    <scope>NUCLEOTIDE SEQUENCE</scope>
    <source>
        <strain evidence="3">cv. AKA8401</strain>
    </source>
</reference>
<name>A0A0B0MG24_GOSAR</name>
<keyword evidence="3" id="KW-1185">Reference proteome</keyword>
<protein>
    <submittedName>
        <fullName evidence="2">Uncharacterized protein</fullName>
    </submittedName>
</protein>
<evidence type="ECO:0000313" key="3">
    <source>
        <dbReference type="Proteomes" id="UP000032142"/>
    </source>
</evidence>
<evidence type="ECO:0000313" key="2">
    <source>
        <dbReference type="EMBL" id="KHF98383.1"/>
    </source>
</evidence>
<sequence>MLYKLYYNCILNALILHECHQASLDWRLSEFASHYQTAILGADDFKHFENMTCIGTWSFFYMCHHEFGQTYWLVVVKGLMWYLTMQLGSFWLNWL</sequence>
<keyword evidence="1" id="KW-0472">Membrane</keyword>
<organism evidence="2 3">
    <name type="scientific">Gossypium arboreum</name>
    <name type="common">Tree cotton</name>
    <name type="synonym">Gossypium nanking</name>
    <dbReference type="NCBI Taxonomy" id="29729"/>
    <lineage>
        <taxon>Eukaryota</taxon>
        <taxon>Viridiplantae</taxon>
        <taxon>Streptophyta</taxon>
        <taxon>Embryophyta</taxon>
        <taxon>Tracheophyta</taxon>
        <taxon>Spermatophyta</taxon>
        <taxon>Magnoliopsida</taxon>
        <taxon>eudicotyledons</taxon>
        <taxon>Gunneridae</taxon>
        <taxon>Pentapetalae</taxon>
        <taxon>rosids</taxon>
        <taxon>malvids</taxon>
        <taxon>Malvales</taxon>
        <taxon>Malvaceae</taxon>
        <taxon>Malvoideae</taxon>
        <taxon>Gossypium</taxon>
    </lineage>
</organism>
<feature type="transmembrane region" description="Helical" evidence="1">
    <location>
        <begin position="71"/>
        <end position="92"/>
    </location>
</feature>
<dbReference type="Proteomes" id="UP000032142">
    <property type="component" value="Unassembled WGS sequence"/>
</dbReference>
<dbReference type="AlphaFoldDB" id="A0A0B0MG24"/>
<keyword evidence="1" id="KW-1133">Transmembrane helix</keyword>
<evidence type="ECO:0000256" key="1">
    <source>
        <dbReference type="SAM" id="Phobius"/>
    </source>
</evidence>
<keyword evidence="1" id="KW-0812">Transmembrane</keyword>
<proteinExistence type="predicted"/>
<accession>A0A0B0MG24</accession>